<accession>A0AAD3STA2</accession>
<dbReference type="EMBL" id="BSYO01000016">
    <property type="protein sequence ID" value="GMH15921.1"/>
    <property type="molecule type" value="Genomic_DNA"/>
</dbReference>
<name>A0AAD3STA2_NEPGR</name>
<evidence type="ECO:0000313" key="2">
    <source>
        <dbReference type="EMBL" id="GMH15921.1"/>
    </source>
</evidence>
<evidence type="ECO:0000313" key="3">
    <source>
        <dbReference type="Proteomes" id="UP001279734"/>
    </source>
</evidence>
<dbReference type="Proteomes" id="UP001279734">
    <property type="component" value="Unassembled WGS sequence"/>
</dbReference>
<dbReference type="Gene3D" id="3.40.140.10">
    <property type="entry name" value="Cytidine Deaminase, domain 2"/>
    <property type="match status" value="1"/>
</dbReference>
<reference evidence="2" key="1">
    <citation type="submission" date="2023-05" db="EMBL/GenBank/DDBJ databases">
        <title>Nepenthes gracilis genome sequencing.</title>
        <authorList>
            <person name="Fukushima K."/>
        </authorList>
    </citation>
    <scope>NUCLEOTIDE SEQUENCE</scope>
    <source>
        <strain evidence="2">SING2019-196</strain>
    </source>
</reference>
<gene>
    <name evidence="2" type="ORF">Nepgr_017762</name>
</gene>
<dbReference type="Pfam" id="PF08084">
    <property type="entry name" value="PROCT"/>
    <property type="match status" value="1"/>
</dbReference>
<evidence type="ECO:0000259" key="1">
    <source>
        <dbReference type="Pfam" id="PF08084"/>
    </source>
</evidence>
<comment type="caution">
    <text evidence="2">The sequence shown here is derived from an EMBL/GenBank/DDBJ whole genome shotgun (WGS) entry which is preliminary data.</text>
</comment>
<proteinExistence type="predicted"/>
<dbReference type="AlphaFoldDB" id="A0AAD3STA2"/>
<dbReference type="InterPro" id="IPR012984">
    <property type="entry name" value="PROCT"/>
</dbReference>
<keyword evidence="3" id="KW-1185">Reference proteome</keyword>
<organism evidence="2 3">
    <name type="scientific">Nepenthes gracilis</name>
    <name type="common">Slender pitcher plant</name>
    <dbReference type="NCBI Taxonomy" id="150966"/>
    <lineage>
        <taxon>Eukaryota</taxon>
        <taxon>Viridiplantae</taxon>
        <taxon>Streptophyta</taxon>
        <taxon>Embryophyta</taxon>
        <taxon>Tracheophyta</taxon>
        <taxon>Spermatophyta</taxon>
        <taxon>Magnoliopsida</taxon>
        <taxon>eudicotyledons</taxon>
        <taxon>Gunneridae</taxon>
        <taxon>Pentapetalae</taxon>
        <taxon>Caryophyllales</taxon>
        <taxon>Nepenthaceae</taxon>
        <taxon>Nepenthes</taxon>
    </lineage>
</organism>
<protein>
    <recommendedName>
        <fullName evidence="1">PROCT domain-containing protein</fullName>
    </recommendedName>
</protein>
<feature type="domain" description="PROCT" evidence="1">
    <location>
        <begin position="1"/>
        <end position="34"/>
    </location>
</feature>
<sequence length="97" mass="10458">MKYGVKLGTPHKYYLEDHRPTHFSEFGNLEEAETAKGVEIMRNNGGGAPSNGYIPLLAVMACLSATWQSSPSPRCCIFHAFLAAAGSLQRSVGTPLC</sequence>